<reference evidence="1 2" key="1">
    <citation type="submission" date="2017-03" db="EMBL/GenBank/DDBJ databases">
        <title>Genome analysis of strain PAMC 26577.</title>
        <authorList>
            <person name="Oh H.-M."/>
            <person name="Yang J.-A."/>
        </authorList>
    </citation>
    <scope>NUCLEOTIDE SEQUENCE [LARGE SCALE GENOMIC DNA]</scope>
    <source>
        <strain evidence="1 2">PAMC 26577</strain>
    </source>
</reference>
<evidence type="ECO:0000313" key="2">
    <source>
        <dbReference type="Proteomes" id="UP000195221"/>
    </source>
</evidence>
<protein>
    <submittedName>
        <fullName evidence="1">Uncharacterized protein</fullName>
    </submittedName>
</protein>
<name>A0A242MB85_CABSO</name>
<proteinExistence type="predicted"/>
<dbReference type="EMBL" id="NBTZ01000134">
    <property type="protein sequence ID" value="OTP68201.1"/>
    <property type="molecule type" value="Genomic_DNA"/>
</dbReference>
<dbReference type="Proteomes" id="UP000195221">
    <property type="component" value="Unassembled WGS sequence"/>
</dbReference>
<comment type="caution">
    <text evidence="1">The sequence shown here is derived from an EMBL/GenBank/DDBJ whole genome shotgun (WGS) entry which is preliminary data.</text>
</comment>
<gene>
    <name evidence="1" type="ORF">PAMC26577_34355</name>
</gene>
<evidence type="ECO:0000313" key="1">
    <source>
        <dbReference type="EMBL" id="OTP68201.1"/>
    </source>
</evidence>
<sequence>MHALVHESSRVGAICFCQGCGNESFFRQAQAVCGSCYGIRHCYLTIGQ</sequence>
<accession>A0A242MB85</accession>
<organism evidence="1 2">
    <name type="scientific">Caballeronia sordidicola</name>
    <name type="common">Burkholderia sordidicola</name>
    <dbReference type="NCBI Taxonomy" id="196367"/>
    <lineage>
        <taxon>Bacteria</taxon>
        <taxon>Pseudomonadati</taxon>
        <taxon>Pseudomonadota</taxon>
        <taxon>Betaproteobacteria</taxon>
        <taxon>Burkholderiales</taxon>
        <taxon>Burkholderiaceae</taxon>
        <taxon>Caballeronia</taxon>
    </lineage>
</organism>
<dbReference type="AlphaFoldDB" id="A0A242MB85"/>